<feature type="compositionally biased region" description="Basic and acidic residues" evidence="1">
    <location>
        <begin position="121"/>
        <end position="152"/>
    </location>
</feature>
<feature type="compositionally biased region" description="Basic and acidic residues" evidence="1">
    <location>
        <begin position="105"/>
        <end position="114"/>
    </location>
</feature>
<reference evidence="2" key="1">
    <citation type="submission" date="2013-10" db="EMBL/GenBank/DDBJ databases">
        <authorList>
            <person name="Mardanov A.V."/>
            <person name="Beletsky A.V."/>
            <person name="Ravin N.V."/>
        </authorList>
    </citation>
    <scope>NUCLEOTIDE SEQUENCE</scope>
    <source>
        <strain evidence="2">ATCC 11550</strain>
    </source>
</reference>
<organism evidence="2">
    <name type="scientific">Hapsidospora chrysogena</name>
    <name type="common">Acremonium chrysogenum</name>
    <dbReference type="NCBI Taxonomy" id="5044"/>
    <lineage>
        <taxon>Eukaryota</taxon>
        <taxon>Fungi</taxon>
        <taxon>Dikarya</taxon>
        <taxon>Ascomycota</taxon>
        <taxon>Pezizomycotina</taxon>
        <taxon>Sordariomycetes</taxon>
        <taxon>Hypocreomycetidae</taxon>
        <taxon>Hypocreales</taxon>
        <taxon>Bionectriaceae</taxon>
        <taxon>Hapsidospora</taxon>
    </lineage>
</organism>
<evidence type="ECO:0000256" key="1">
    <source>
        <dbReference type="SAM" id="MobiDB-lite"/>
    </source>
</evidence>
<dbReference type="GeneID" id="18129178"/>
<protein>
    <submittedName>
        <fullName evidence="2">Uncharacterized protein</fullName>
    </submittedName>
</protein>
<feature type="compositionally biased region" description="Low complexity" evidence="1">
    <location>
        <begin position="153"/>
        <end position="162"/>
    </location>
</feature>
<feature type="region of interest" description="Disordered" evidence="1">
    <location>
        <begin position="88"/>
        <end position="162"/>
    </location>
</feature>
<evidence type="ECO:0000313" key="2">
    <source>
        <dbReference type="EMBL" id="AHC94744.1"/>
    </source>
</evidence>
<keyword evidence="2" id="KW-0496">Mitochondrion</keyword>
<dbReference type="AlphaFoldDB" id="V9VE76"/>
<gene>
    <name evidence="2" type="ORF">ACPL_0022</name>
</gene>
<geneLocation type="mitochondrion" evidence="2"/>
<name>V9VE76_HAPCH</name>
<dbReference type="RefSeq" id="YP_008994725.1">
    <property type="nucleotide sequence ID" value="NC_023268.1"/>
</dbReference>
<proteinExistence type="predicted"/>
<dbReference type="EMBL" id="KF757229">
    <property type="protein sequence ID" value="AHC94744.1"/>
    <property type="molecule type" value="Genomic_DNA"/>
</dbReference>
<accession>V9VE76</accession>
<sequence length="162" mass="18788">MKVKKIKKKKDEEKAVEETFESKYKAGYMTKKFEEMYDQMAKWENEKLEDEKKIYQETGHIDAENLHSKIAEFREDDEVILKELREKVEKVRLADSPDDVGSSSNKREYTKDDESLSEEGSSNKKECTKDESSSKEDSSNKTESTKDDESSSKGDSSSNKRK</sequence>